<protein>
    <submittedName>
        <fullName evidence="2">DUF302 domain-containing protein</fullName>
    </submittedName>
</protein>
<feature type="domain" description="DUF302" evidence="1">
    <location>
        <begin position="34"/>
        <end position="96"/>
    </location>
</feature>
<dbReference type="Proteomes" id="UP000334019">
    <property type="component" value="Chromosome"/>
</dbReference>
<sequence>MRAIEATTALSLSDAETAVRAALSEEGFGVLTEIDVAATLKAKLGVERRPLKILGACNPALADQALAVDPSVSLVLPCNVVLEPVANGTRVAAADPRDLLTADGLVELAGDAAARLERAISSLAAPPGG</sequence>
<evidence type="ECO:0000313" key="2">
    <source>
        <dbReference type="EMBL" id="QGG94116.1"/>
    </source>
</evidence>
<dbReference type="CDD" id="cd14797">
    <property type="entry name" value="DUF302"/>
    <property type="match status" value="1"/>
</dbReference>
<dbReference type="PANTHER" id="PTHR38342">
    <property type="entry name" value="SLR5037 PROTEIN"/>
    <property type="match status" value="1"/>
</dbReference>
<accession>A0A5Q2RIC3</accession>
<dbReference type="AlphaFoldDB" id="A0A5Q2RIC3"/>
<keyword evidence="3" id="KW-1185">Reference proteome</keyword>
<dbReference type="KEGG" id="atq:GH723_02810"/>
<dbReference type="RefSeq" id="WP_153758222.1">
    <property type="nucleotide sequence ID" value="NZ_CP045851.1"/>
</dbReference>
<dbReference type="PIRSF" id="PIRSF021774">
    <property type="entry name" value="UCP021774"/>
    <property type="match status" value="1"/>
</dbReference>
<dbReference type="InterPro" id="IPR016796">
    <property type="entry name" value="UCP021774"/>
</dbReference>
<evidence type="ECO:0000259" key="1">
    <source>
        <dbReference type="Pfam" id="PF03625"/>
    </source>
</evidence>
<dbReference type="InterPro" id="IPR035923">
    <property type="entry name" value="TT1751-like_sf"/>
</dbReference>
<dbReference type="InterPro" id="IPR005180">
    <property type="entry name" value="DUF302"/>
</dbReference>
<reference evidence="2 3" key="1">
    <citation type="submission" date="2019-11" db="EMBL/GenBank/DDBJ databases">
        <authorList>
            <person name="He Y."/>
        </authorList>
    </citation>
    <scope>NUCLEOTIDE SEQUENCE [LARGE SCALE GENOMIC DNA]</scope>
    <source>
        <strain evidence="2 3">SCSIO 58843</strain>
    </source>
</reference>
<dbReference type="SUPFAM" id="SSF103247">
    <property type="entry name" value="TT1751-like"/>
    <property type="match status" value="1"/>
</dbReference>
<name>A0A5Q2RIC3_9ACTN</name>
<gene>
    <name evidence="2" type="ORF">GH723_02810</name>
</gene>
<dbReference type="Gene3D" id="3.30.310.70">
    <property type="entry name" value="TT1751-like domain"/>
    <property type="match status" value="1"/>
</dbReference>
<dbReference type="Pfam" id="PF03625">
    <property type="entry name" value="DUF302"/>
    <property type="match status" value="1"/>
</dbReference>
<evidence type="ECO:0000313" key="3">
    <source>
        <dbReference type="Proteomes" id="UP000334019"/>
    </source>
</evidence>
<dbReference type="EMBL" id="CP045851">
    <property type="protein sequence ID" value="QGG94116.1"/>
    <property type="molecule type" value="Genomic_DNA"/>
</dbReference>
<proteinExistence type="predicted"/>
<organism evidence="2 3">
    <name type="scientific">Actinomarinicola tropica</name>
    <dbReference type="NCBI Taxonomy" id="2789776"/>
    <lineage>
        <taxon>Bacteria</taxon>
        <taxon>Bacillati</taxon>
        <taxon>Actinomycetota</taxon>
        <taxon>Acidimicrobiia</taxon>
        <taxon>Acidimicrobiales</taxon>
        <taxon>Iamiaceae</taxon>
        <taxon>Actinomarinicola</taxon>
    </lineage>
</organism>
<dbReference type="PANTHER" id="PTHR38342:SF1">
    <property type="entry name" value="SLR5037 PROTEIN"/>
    <property type="match status" value="1"/>
</dbReference>